<sequence>MKITSSKFLVPAALLGLFANPGYSLVTFNEGQNSLFVNLSTGMTWDSNIDSSSASRSDHIWFANTSLNLARRAGLINLDASATVNISRFNDQTSENFENPAFRFNATKTGGRTTGSLSLSAQRQNRADSAANIRNQSWAYDAQLNLRYPIISRYSLTGGAGFSERRFQNAPNYIVNDRVTNWNADLSYAYTDQTNLTAGYRGRYGETSAHDSYYDHAFLVGINGKILPKLTGNLRLGYQNRDNTKASQGSHSSMTVSGSADWKISQRLGANFSLSKDFSVASTNIHTDTLSAGASLNYSLGARFSAHTGINGGESRFLGAAGGGRKDEFFGASIGGSYSVYGDLLRVNLDYSYFRNWSNTSISDYERNSISLYASSRF</sequence>
<feature type="signal peptide" evidence="1">
    <location>
        <begin position="1"/>
        <end position="24"/>
    </location>
</feature>
<name>A0A139SPQ5_9BACT</name>
<evidence type="ECO:0008006" key="4">
    <source>
        <dbReference type="Google" id="ProtNLM"/>
    </source>
</evidence>
<dbReference type="SUPFAM" id="SSF56935">
    <property type="entry name" value="Porins"/>
    <property type="match status" value="1"/>
</dbReference>
<dbReference type="STRING" id="1548207.AXK11_04070"/>
<dbReference type="EMBL" id="LSZQ01000030">
    <property type="protein sequence ID" value="KXU36536.1"/>
    <property type="molecule type" value="Genomic_DNA"/>
</dbReference>
<gene>
    <name evidence="2" type="ORF">AXK11_04070</name>
</gene>
<dbReference type="AlphaFoldDB" id="A0A139SPQ5"/>
<organism evidence="2 3">
    <name type="scientific">Cephaloticoccus primus</name>
    <dbReference type="NCBI Taxonomy" id="1548207"/>
    <lineage>
        <taxon>Bacteria</taxon>
        <taxon>Pseudomonadati</taxon>
        <taxon>Verrucomicrobiota</taxon>
        <taxon>Opitutia</taxon>
        <taxon>Opitutales</taxon>
        <taxon>Opitutaceae</taxon>
        <taxon>Cephaloticoccus</taxon>
    </lineage>
</organism>
<dbReference type="RefSeq" id="WP_197456790.1">
    <property type="nucleotide sequence ID" value="NZ_LSZQ01000030.1"/>
</dbReference>
<evidence type="ECO:0000256" key="1">
    <source>
        <dbReference type="SAM" id="SignalP"/>
    </source>
</evidence>
<comment type="caution">
    <text evidence="2">The sequence shown here is derived from an EMBL/GenBank/DDBJ whole genome shotgun (WGS) entry which is preliminary data.</text>
</comment>
<feature type="chain" id="PRO_5007489465" description="Autotransporter domain-containing protein" evidence="1">
    <location>
        <begin position="25"/>
        <end position="378"/>
    </location>
</feature>
<dbReference type="InterPro" id="IPR018759">
    <property type="entry name" value="BBP2_2"/>
</dbReference>
<protein>
    <recommendedName>
        <fullName evidence="4">Autotransporter domain-containing protein</fullName>
    </recommendedName>
</protein>
<keyword evidence="1" id="KW-0732">Signal</keyword>
<evidence type="ECO:0000313" key="3">
    <source>
        <dbReference type="Proteomes" id="UP000070058"/>
    </source>
</evidence>
<dbReference type="Proteomes" id="UP000070058">
    <property type="component" value="Unassembled WGS sequence"/>
</dbReference>
<evidence type="ECO:0000313" key="2">
    <source>
        <dbReference type="EMBL" id="KXU36536.1"/>
    </source>
</evidence>
<keyword evidence="3" id="KW-1185">Reference proteome</keyword>
<reference evidence="3" key="1">
    <citation type="submission" date="2016-02" db="EMBL/GenBank/DDBJ databases">
        <authorList>
            <person name="Sanders J.G."/>
            <person name="Lin J.Y."/>
            <person name="Wertz J.T."/>
            <person name="Russell J.A."/>
            <person name="Moreau C.S."/>
            <person name="Powell S."/>
        </authorList>
    </citation>
    <scope>NUCLEOTIDE SEQUENCE [LARGE SCALE GENOMIC DNA]</scope>
    <source>
        <strain evidence="3">CAG34</strain>
    </source>
</reference>
<dbReference type="Pfam" id="PF10082">
    <property type="entry name" value="BBP2_2"/>
    <property type="match status" value="1"/>
</dbReference>
<accession>A0A139SPQ5</accession>
<proteinExistence type="predicted"/>